<dbReference type="FunFam" id="1.10.10.10:FF:000001">
    <property type="entry name" value="LysR family transcriptional regulator"/>
    <property type="match status" value="1"/>
</dbReference>
<proteinExistence type="inferred from homology"/>
<evidence type="ECO:0000259" key="5">
    <source>
        <dbReference type="PROSITE" id="PS50931"/>
    </source>
</evidence>
<evidence type="ECO:0000256" key="3">
    <source>
        <dbReference type="ARBA" id="ARBA00023125"/>
    </source>
</evidence>
<accession>A0A3S0IE13</accession>
<dbReference type="Pfam" id="PF00126">
    <property type="entry name" value="HTH_1"/>
    <property type="match status" value="1"/>
</dbReference>
<evidence type="ECO:0000313" key="7">
    <source>
        <dbReference type="Proteomes" id="UP000267418"/>
    </source>
</evidence>
<dbReference type="CDD" id="cd05466">
    <property type="entry name" value="PBP2_LTTR_substrate"/>
    <property type="match status" value="1"/>
</dbReference>
<keyword evidence="4" id="KW-0804">Transcription</keyword>
<dbReference type="InterPro" id="IPR000847">
    <property type="entry name" value="LysR_HTH_N"/>
</dbReference>
<dbReference type="PROSITE" id="PS50931">
    <property type="entry name" value="HTH_LYSR"/>
    <property type="match status" value="1"/>
</dbReference>
<sequence>MAGRAPPRGHARCLTCRADRPKVRSRANHPHTPPHTPETDMLSTAMLYFRETARAGSLRRAAEQLGVAPSAISRQIAKLEGELQAALLDRRANRTTLTPAGELVLAHAEQALQSSEALRGALQELSGEPVGTVRIGSIEGMVGHFLANNLARFQKRHPQVKLQASVVGSRAVLEALQEGRIDIALAFNLPERHAFREHARLEQPLCAIVAPTHPLARRRSVSFSELEGRRVALPDRSFQIRHLVDRIASKTQVSLELAIETGTLDMAKGLVRNSDLITFLPRYAALHEVSNGDLCAVPLQERDFAATAASLLTMPGRRQSPATRALLEMLATSMGRYGAGSGAAPRSDSGNTRVRK</sequence>
<gene>
    <name evidence="6" type="ORF">EJP69_08825</name>
</gene>
<comment type="caution">
    <text evidence="6">The sequence shown here is derived from an EMBL/GenBank/DDBJ whole genome shotgun (WGS) entry which is preliminary data.</text>
</comment>
<evidence type="ECO:0000256" key="2">
    <source>
        <dbReference type="ARBA" id="ARBA00023015"/>
    </source>
</evidence>
<dbReference type="InterPro" id="IPR005119">
    <property type="entry name" value="LysR_subst-bd"/>
</dbReference>
<dbReference type="Gene3D" id="1.10.10.10">
    <property type="entry name" value="Winged helix-like DNA-binding domain superfamily/Winged helix DNA-binding domain"/>
    <property type="match status" value="1"/>
</dbReference>
<dbReference type="PANTHER" id="PTHR30419">
    <property type="entry name" value="HTH-TYPE TRANSCRIPTIONAL REGULATOR YBHD"/>
    <property type="match status" value="1"/>
</dbReference>
<keyword evidence="2" id="KW-0805">Transcription regulation</keyword>
<comment type="similarity">
    <text evidence="1">Belongs to the LysR transcriptional regulatory family.</text>
</comment>
<dbReference type="SUPFAM" id="SSF53850">
    <property type="entry name" value="Periplasmic binding protein-like II"/>
    <property type="match status" value="1"/>
</dbReference>
<dbReference type="InterPro" id="IPR050950">
    <property type="entry name" value="HTH-type_LysR_regulators"/>
</dbReference>
<dbReference type="InterPro" id="IPR036388">
    <property type="entry name" value="WH-like_DNA-bd_sf"/>
</dbReference>
<reference evidence="6 7" key="1">
    <citation type="submission" date="2018-12" db="EMBL/GenBank/DDBJ databases">
        <title>The genome of Variovorax gossypii DSM 100435.</title>
        <authorList>
            <person name="Gao J."/>
            <person name="Sun J."/>
        </authorList>
    </citation>
    <scope>NUCLEOTIDE SEQUENCE [LARGE SCALE GENOMIC DNA]</scope>
    <source>
        <strain evidence="6 7">DSM 100435</strain>
    </source>
</reference>
<dbReference type="GO" id="GO:0003700">
    <property type="term" value="F:DNA-binding transcription factor activity"/>
    <property type="evidence" value="ECO:0007669"/>
    <property type="project" value="InterPro"/>
</dbReference>
<keyword evidence="7" id="KW-1185">Reference proteome</keyword>
<dbReference type="EMBL" id="RXOE01000002">
    <property type="protein sequence ID" value="RTQ34521.1"/>
    <property type="molecule type" value="Genomic_DNA"/>
</dbReference>
<protein>
    <submittedName>
        <fullName evidence="6">LysR family transcriptional regulator</fullName>
    </submittedName>
</protein>
<name>A0A3S0IE13_9BURK</name>
<dbReference type="Pfam" id="PF03466">
    <property type="entry name" value="LysR_substrate"/>
    <property type="match status" value="1"/>
</dbReference>
<dbReference type="PANTHER" id="PTHR30419:SF8">
    <property type="entry name" value="NITROGEN ASSIMILATION TRANSCRIPTIONAL ACTIVATOR-RELATED"/>
    <property type="match status" value="1"/>
</dbReference>
<dbReference type="InterPro" id="IPR036390">
    <property type="entry name" value="WH_DNA-bd_sf"/>
</dbReference>
<evidence type="ECO:0000313" key="6">
    <source>
        <dbReference type="EMBL" id="RTQ34521.1"/>
    </source>
</evidence>
<dbReference type="AlphaFoldDB" id="A0A3S0IE13"/>
<dbReference type="Proteomes" id="UP000267418">
    <property type="component" value="Unassembled WGS sequence"/>
</dbReference>
<evidence type="ECO:0000256" key="4">
    <source>
        <dbReference type="ARBA" id="ARBA00023163"/>
    </source>
</evidence>
<organism evidence="6 7">
    <name type="scientific">Variovorax gossypii</name>
    <dbReference type="NCBI Taxonomy" id="1679495"/>
    <lineage>
        <taxon>Bacteria</taxon>
        <taxon>Pseudomonadati</taxon>
        <taxon>Pseudomonadota</taxon>
        <taxon>Betaproteobacteria</taxon>
        <taxon>Burkholderiales</taxon>
        <taxon>Comamonadaceae</taxon>
        <taxon>Variovorax</taxon>
    </lineage>
</organism>
<dbReference type="Gene3D" id="3.40.190.290">
    <property type="match status" value="1"/>
</dbReference>
<dbReference type="GO" id="GO:0005829">
    <property type="term" value="C:cytosol"/>
    <property type="evidence" value="ECO:0007669"/>
    <property type="project" value="TreeGrafter"/>
</dbReference>
<dbReference type="OrthoDB" id="8839922at2"/>
<dbReference type="SUPFAM" id="SSF46785">
    <property type="entry name" value="Winged helix' DNA-binding domain"/>
    <property type="match status" value="1"/>
</dbReference>
<evidence type="ECO:0000256" key="1">
    <source>
        <dbReference type="ARBA" id="ARBA00009437"/>
    </source>
</evidence>
<feature type="domain" description="HTH lysR-type" evidence="5">
    <location>
        <begin position="41"/>
        <end position="98"/>
    </location>
</feature>
<keyword evidence="3" id="KW-0238">DNA-binding</keyword>
<dbReference type="GO" id="GO:0003677">
    <property type="term" value="F:DNA binding"/>
    <property type="evidence" value="ECO:0007669"/>
    <property type="project" value="UniProtKB-KW"/>
</dbReference>